<sequence>MKASNETGLLSHLRRPEYTGENRCIPCTVLNLAIAVALSIGAGYAALAFELPPIGVGAATLALAVVVIYLRGYLIPGTPTITKRYFPDRVLAWFEKTPADVDREGVRNGGIDREEVNPEALLLEIGIVVDDPSNEDLVLDPEFERAWERTIRDHWREERAAKRSLGTFVDADPNEIEFDAHSGSFLAWADEAYLASWPSRAACVADTAAATELPKWDADWGRRSLALRAEILGALRLFLEQCPACGGAVVLSQDVVESCCRSRDVVTATCQSCDSRLFELDVDPDDLPER</sequence>
<feature type="transmembrane region" description="Helical" evidence="1">
    <location>
        <begin position="53"/>
        <end position="74"/>
    </location>
</feature>
<dbReference type="InterPro" id="IPR058674">
    <property type="entry name" value="DUF8054_N"/>
</dbReference>
<evidence type="ECO:0000259" key="2">
    <source>
        <dbReference type="Pfam" id="PF26236"/>
    </source>
</evidence>
<feature type="domain" description="DUF8054" evidence="3">
    <location>
        <begin position="240"/>
        <end position="279"/>
    </location>
</feature>
<organism evidence="5 6">
    <name type="scientific">Halopenitus persicus</name>
    <dbReference type="NCBI Taxonomy" id="1048396"/>
    <lineage>
        <taxon>Archaea</taxon>
        <taxon>Methanobacteriati</taxon>
        <taxon>Methanobacteriota</taxon>
        <taxon>Stenosarchaea group</taxon>
        <taxon>Halobacteria</taxon>
        <taxon>Halobacteriales</taxon>
        <taxon>Haloferacaceae</taxon>
        <taxon>Halopenitus</taxon>
    </lineage>
</organism>
<evidence type="ECO:0000259" key="4">
    <source>
        <dbReference type="Pfam" id="PF26238"/>
    </source>
</evidence>
<dbReference type="RefSeq" id="WP_092734001.1">
    <property type="nucleotide sequence ID" value="NZ_FNPC01000008.1"/>
</dbReference>
<keyword evidence="1" id="KW-0472">Membrane</keyword>
<dbReference type="Pfam" id="PF26236">
    <property type="entry name" value="DUF8054_N"/>
    <property type="match status" value="1"/>
</dbReference>
<reference evidence="6" key="1">
    <citation type="submission" date="2016-10" db="EMBL/GenBank/DDBJ databases">
        <authorList>
            <person name="Varghese N."/>
            <person name="Submissions S."/>
        </authorList>
    </citation>
    <scope>NUCLEOTIDE SEQUENCE [LARGE SCALE GENOMIC DNA]</scope>
    <source>
        <strain evidence="6">DC30,IBRC 10041,KCTC 4046</strain>
    </source>
</reference>
<keyword evidence="1" id="KW-0812">Transmembrane</keyword>
<evidence type="ECO:0000313" key="6">
    <source>
        <dbReference type="Proteomes" id="UP000199079"/>
    </source>
</evidence>
<keyword evidence="1" id="KW-1133">Transmembrane helix</keyword>
<feature type="domain" description="DUF8054" evidence="4">
    <location>
        <begin position="118"/>
        <end position="237"/>
    </location>
</feature>
<accession>A0A1H3M020</accession>
<dbReference type="Proteomes" id="UP000199079">
    <property type="component" value="Unassembled WGS sequence"/>
</dbReference>
<feature type="domain" description="DUF8054" evidence="2">
    <location>
        <begin position="11"/>
        <end position="96"/>
    </location>
</feature>
<dbReference type="OrthoDB" id="292134at2157"/>
<dbReference type="Pfam" id="PF26238">
    <property type="entry name" value="DUF8054_M"/>
    <property type="match status" value="1"/>
</dbReference>
<evidence type="ECO:0000259" key="3">
    <source>
        <dbReference type="Pfam" id="PF26237"/>
    </source>
</evidence>
<dbReference type="EMBL" id="FNPC01000008">
    <property type="protein sequence ID" value="SDY70030.1"/>
    <property type="molecule type" value="Genomic_DNA"/>
</dbReference>
<name>A0A1H3M020_9EURY</name>
<dbReference type="Pfam" id="PF26237">
    <property type="entry name" value="DUF8054_C"/>
    <property type="match status" value="1"/>
</dbReference>
<keyword evidence="6" id="KW-1185">Reference proteome</keyword>
<evidence type="ECO:0000313" key="5">
    <source>
        <dbReference type="EMBL" id="SDY70030.1"/>
    </source>
</evidence>
<feature type="transmembrane region" description="Helical" evidence="1">
    <location>
        <begin position="24"/>
        <end position="47"/>
    </location>
</feature>
<protein>
    <submittedName>
        <fullName evidence="5">Uncharacterized protein</fullName>
    </submittedName>
</protein>
<dbReference type="InterPro" id="IPR058675">
    <property type="entry name" value="DUF8054_C"/>
</dbReference>
<evidence type="ECO:0000256" key="1">
    <source>
        <dbReference type="SAM" id="Phobius"/>
    </source>
</evidence>
<dbReference type="InterPro" id="IPR058775">
    <property type="entry name" value="DUF8054_M"/>
</dbReference>
<gene>
    <name evidence="5" type="ORF">SAMN05216564_10882</name>
</gene>
<proteinExistence type="predicted"/>
<dbReference type="AlphaFoldDB" id="A0A1H3M020"/>